<keyword evidence="2" id="KW-1185">Reference proteome</keyword>
<accession>A0ABU6AED6</accession>
<name>A0ABU6AED6_9PSEU</name>
<protein>
    <recommendedName>
        <fullName evidence="3">DeoR C-terminal sensor domain-containing protein</fullName>
    </recommendedName>
</protein>
<evidence type="ECO:0000313" key="1">
    <source>
        <dbReference type="EMBL" id="MEB3369811.1"/>
    </source>
</evidence>
<comment type="caution">
    <text evidence="1">The sequence shown here is derived from an EMBL/GenBank/DDBJ whole genome shotgun (WGS) entry which is preliminary data.</text>
</comment>
<reference evidence="1 2" key="1">
    <citation type="submission" date="2023-10" db="EMBL/GenBank/DDBJ databases">
        <title>Saccharopolyspora sp. nov., isolated from mangrove soil.</title>
        <authorList>
            <person name="Lu Y."/>
            <person name="Liu W."/>
        </authorList>
    </citation>
    <scope>NUCLEOTIDE SEQUENCE [LARGE SCALE GENOMIC DNA]</scope>
    <source>
        <strain evidence="1 2">S2-29</strain>
    </source>
</reference>
<sequence>MMQAASRRVLLIDHTEFSQHGLYALAPLTEFDLALTEDVLPAAEQRRLRDDGVTLKTVS</sequence>
<organism evidence="1 2">
    <name type="scientific">Saccharopolyspora mangrovi</name>
    <dbReference type="NCBI Taxonomy" id="3082379"/>
    <lineage>
        <taxon>Bacteria</taxon>
        <taxon>Bacillati</taxon>
        <taxon>Actinomycetota</taxon>
        <taxon>Actinomycetes</taxon>
        <taxon>Pseudonocardiales</taxon>
        <taxon>Pseudonocardiaceae</taxon>
        <taxon>Saccharopolyspora</taxon>
    </lineage>
</organism>
<dbReference type="EMBL" id="JAWLNX010000014">
    <property type="protein sequence ID" value="MEB3369811.1"/>
    <property type="molecule type" value="Genomic_DNA"/>
</dbReference>
<proteinExistence type="predicted"/>
<gene>
    <name evidence="1" type="ORF">R4I43_20590</name>
</gene>
<dbReference type="Proteomes" id="UP001327093">
    <property type="component" value="Unassembled WGS sequence"/>
</dbReference>
<evidence type="ECO:0008006" key="3">
    <source>
        <dbReference type="Google" id="ProtNLM"/>
    </source>
</evidence>
<evidence type="ECO:0000313" key="2">
    <source>
        <dbReference type="Proteomes" id="UP001327093"/>
    </source>
</evidence>
<dbReference type="RefSeq" id="WP_324267294.1">
    <property type="nucleotide sequence ID" value="NZ_JAWLNX010000014.1"/>
</dbReference>